<dbReference type="Proteomes" id="UP001439008">
    <property type="component" value="Unassembled WGS sequence"/>
</dbReference>
<feature type="compositionally biased region" description="Basic residues" evidence="1">
    <location>
        <begin position="32"/>
        <end position="51"/>
    </location>
</feature>
<accession>A0ABV2AR09</accession>
<proteinExistence type="predicted"/>
<evidence type="ECO:0000313" key="2">
    <source>
        <dbReference type="EMBL" id="MES1922112.1"/>
    </source>
</evidence>
<name>A0ABV2AR09_9EUKA</name>
<protein>
    <submittedName>
        <fullName evidence="2">Uncharacterized protein</fullName>
    </submittedName>
</protein>
<reference evidence="2 3" key="1">
    <citation type="journal article" date="2024" name="BMC Biol.">
        <title>Comparative genomics of Ascetosporea gives new insight into the evolutionary basis for animal parasitism in Rhizaria.</title>
        <authorList>
            <person name="Hiltunen Thoren M."/>
            <person name="Onut-Brannstrom I."/>
            <person name="Alfjorden A."/>
            <person name="Peckova H."/>
            <person name="Swords F."/>
            <person name="Hooper C."/>
            <person name="Holzer A.S."/>
            <person name="Bass D."/>
            <person name="Burki F."/>
        </authorList>
    </citation>
    <scope>NUCLEOTIDE SEQUENCE [LARGE SCALE GENOMIC DNA]</scope>
    <source>
        <strain evidence="2">20-A016</strain>
    </source>
</reference>
<feature type="region of interest" description="Disordered" evidence="1">
    <location>
        <begin position="1"/>
        <end position="65"/>
    </location>
</feature>
<keyword evidence="3" id="KW-1185">Reference proteome</keyword>
<organism evidence="2 3">
    <name type="scientific">Bonamia ostreae</name>
    <dbReference type="NCBI Taxonomy" id="126728"/>
    <lineage>
        <taxon>Eukaryota</taxon>
        <taxon>Sar</taxon>
        <taxon>Rhizaria</taxon>
        <taxon>Endomyxa</taxon>
        <taxon>Ascetosporea</taxon>
        <taxon>Haplosporida</taxon>
        <taxon>Bonamia</taxon>
    </lineage>
</organism>
<evidence type="ECO:0000256" key="1">
    <source>
        <dbReference type="SAM" id="MobiDB-lite"/>
    </source>
</evidence>
<gene>
    <name evidence="2" type="ORF">MHBO_003627</name>
</gene>
<feature type="compositionally biased region" description="Polar residues" evidence="1">
    <location>
        <begin position="52"/>
        <end position="64"/>
    </location>
</feature>
<evidence type="ECO:0000313" key="3">
    <source>
        <dbReference type="Proteomes" id="UP001439008"/>
    </source>
</evidence>
<sequence length="259" mass="30341">MSLVPYSDSDDSEEHPKVAEKQKKLNFSLLPKPKKVKNNKPKKSKIRKRAINSKQNDVKNSISPFEQKKHFGNFRIKNLHKKENSRIKNFDKKENFKMGSFLIPNSDDESDHSSPRKKYELDKFQYKNDQINENPKSSQKFGDLLKQNDFLDFIPPDKNVLNEVKQNPNLITITPNEYSKIENSPNKLLSAIFRNAENATVTIPSQNVSSIHKRKHQVYYKNFKITSLAFDAQNAHFSLQQEKTKRMLNRRETKAKYGW</sequence>
<feature type="compositionally biased region" description="Basic and acidic residues" evidence="1">
    <location>
        <begin position="14"/>
        <end position="23"/>
    </location>
</feature>
<comment type="caution">
    <text evidence="2">The sequence shown here is derived from an EMBL/GenBank/DDBJ whole genome shotgun (WGS) entry which is preliminary data.</text>
</comment>
<dbReference type="EMBL" id="JBDODL010002236">
    <property type="protein sequence ID" value="MES1922112.1"/>
    <property type="molecule type" value="Genomic_DNA"/>
</dbReference>